<dbReference type="InterPro" id="IPR030959">
    <property type="entry name" value="GWxTD_dom"/>
</dbReference>
<gene>
    <name evidence="1" type="ORF">ENO59_09130</name>
</gene>
<dbReference type="AlphaFoldDB" id="A0A7V2B1P0"/>
<dbReference type="NCBIfam" id="TIGR04514">
    <property type="entry name" value="GWxTD_dom"/>
    <property type="match status" value="1"/>
</dbReference>
<name>A0A7V2B1P0_RHOMR</name>
<sequence>MNAKASEGIMVRWISWGMLWMSLLSRAQAQEPQKELAVAEGPTREERLAWLEAADRYIRDVFTRQDRLQYPEAAQRYLRMLALLDDSLTEAEARILAPHVQALEAIYPDARRSLSGAALQRWWQWQDPRPATPRNERLEEHLERWAYAMRHYSVGGKLDDRGLVYVCYGPPSRKTSVRLDHARYRQQVLDREPTLSLSGFPENEFWVYAHLHKDLHFLFVRKGAEGYRIGTSEELIPRGLYQSPRRVMALLRTLEEIYRQLSIYHIDYGMLYDELATYITAVESRIPRPELPSAVAFAQGILSKVQQQDLTVRERQQALRPPFYSNVLEEVDTLAIQLRIARFLNPDGVTRTEVYWSGPVATFRLSKAQQRRLERQGVDPAQAAYVLESSLLQYDADYRITAPAKFYYRLTAAALEQLQGWLAPQRYVVESPRDLYHLAFEVDQYATLPHRFSPEQAILVKLFAIRLDSLKALKADPELLEMSDLLPLWYDAAASDTLPGRPYPFVQLSPEVPLALYFEVYHLRLGAGERTRYEVAYEVRRRAEGGLLRRGELVQIGSRTVYEGTSRKAREYIVLDLQTWKDMRSVEVVVRVRDLHSGQEVWRAINFELIS</sequence>
<proteinExistence type="predicted"/>
<organism evidence="1">
    <name type="scientific">Rhodothermus marinus</name>
    <name type="common">Rhodothermus obamensis</name>
    <dbReference type="NCBI Taxonomy" id="29549"/>
    <lineage>
        <taxon>Bacteria</taxon>
        <taxon>Pseudomonadati</taxon>
        <taxon>Rhodothermota</taxon>
        <taxon>Rhodothermia</taxon>
        <taxon>Rhodothermales</taxon>
        <taxon>Rhodothermaceae</taxon>
        <taxon>Rhodothermus</taxon>
    </lineage>
</organism>
<comment type="caution">
    <text evidence="1">The sequence shown here is derived from an EMBL/GenBank/DDBJ whole genome shotgun (WGS) entry which is preliminary data.</text>
</comment>
<dbReference type="EMBL" id="DSGB01000006">
    <property type="protein sequence ID" value="HER96663.1"/>
    <property type="molecule type" value="Genomic_DNA"/>
</dbReference>
<evidence type="ECO:0000313" key="1">
    <source>
        <dbReference type="EMBL" id="HER96663.1"/>
    </source>
</evidence>
<reference evidence="1" key="1">
    <citation type="journal article" date="2020" name="mSystems">
        <title>Genome- and Community-Level Interaction Insights into Carbon Utilization and Element Cycling Functions of Hydrothermarchaeota in Hydrothermal Sediment.</title>
        <authorList>
            <person name="Zhou Z."/>
            <person name="Liu Y."/>
            <person name="Xu W."/>
            <person name="Pan J."/>
            <person name="Luo Z.H."/>
            <person name="Li M."/>
        </authorList>
    </citation>
    <scope>NUCLEOTIDE SEQUENCE [LARGE SCALE GENOMIC DNA]</scope>
    <source>
        <strain evidence="1">SpSt-143</strain>
    </source>
</reference>
<protein>
    <submittedName>
        <fullName evidence="1">GWxTD domain-containing protein</fullName>
    </submittedName>
</protein>
<accession>A0A7V2B1P0</accession>